<sequence length="142" mass="16761">MLYKDEKEYLEGELRSYRKIVDMCDKYIQALTDAEIARYGVSSPHFKEVIYENAGDPYKCNYADLDAEVKKALHGLSVWNPRRRWIEERLSCLTPTEYKIIKYRYMMSTKATYEWIASVIPCGKNTVIRTIEKALEKMLKID</sequence>
<proteinExistence type="predicted"/>
<dbReference type="SUPFAM" id="SSF88659">
    <property type="entry name" value="Sigma3 and sigma4 domains of RNA polymerase sigma factors"/>
    <property type="match status" value="1"/>
</dbReference>
<evidence type="ECO:0000313" key="1">
    <source>
        <dbReference type="EMBL" id="QJA04486.1"/>
    </source>
</evidence>
<protein>
    <submittedName>
        <fullName evidence="1">Uncharacterized protein</fullName>
    </submittedName>
</protein>
<organism evidence="1 2">
    <name type="scientific">Clostridium innocuum</name>
    <dbReference type="NCBI Taxonomy" id="1522"/>
    <lineage>
        <taxon>Bacteria</taxon>
        <taxon>Bacillati</taxon>
        <taxon>Bacillota</taxon>
        <taxon>Clostridia</taxon>
        <taxon>Eubacteriales</taxon>
        <taxon>Clostridiaceae</taxon>
        <taxon>Clostridium</taxon>
    </lineage>
</organism>
<dbReference type="Proteomes" id="UP000503330">
    <property type="component" value="Chromosome"/>
</dbReference>
<accession>A0AAP9SGY9</accession>
<dbReference type="GeneID" id="61927804"/>
<dbReference type="RefSeq" id="WP_008728327.1">
    <property type="nucleotide sequence ID" value="NZ_BAAACC010000023.1"/>
</dbReference>
<dbReference type="AlphaFoldDB" id="A0AAP9SGY9"/>
<dbReference type="InterPro" id="IPR013324">
    <property type="entry name" value="RNA_pol_sigma_r3/r4-like"/>
</dbReference>
<gene>
    <name evidence="1" type="ORF">G4D54_19665</name>
</gene>
<reference evidence="1 2" key="1">
    <citation type="submission" date="2020-02" db="EMBL/GenBank/DDBJ databases">
        <authorList>
            <person name="Kociolek L.K."/>
            <person name="Ozer E.A."/>
        </authorList>
    </citation>
    <scope>NUCLEOTIDE SEQUENCE [LARGE SCALE GENOMIC DNA]</scope>
    <source>
        <strain evidence="1 2">ATCC 14501</strain>
    </source>
</reference>
<name>A0AAP9SGY9_CLOIN</name>
<evidence type="ECO:0000313" key="2">
    <source>
        <dbReference type="Proteomes" id="UP000503330"/>
    </source>
</evidence>
<dbReference type="EMBL" id="CP048838">
    <property type="protein sequence ID" value="QJA04486.1"/>
    <property type="molecule type" value="Genomic_DNA"/>
</dbReference>